<reference evidence="1" key="1">
    <citation type="submission" date="2023-07" db="EMBL/GenBank/DDBJ databases">
        <title>draft genome sequence of fig (Ficus carica).</title>
        <authorList>
            <person name="Takahashi T."/>
            <person name="Nishimura K."/>
        </authorList>
    </citation>
    <scope>NUCLEOTIDE SEQUENCE</scope>
</reference>
<protein>
    <submittedName>
        <fullName evidence="1">Uncharacterized protein</fullName>
    </submittedName>
</protein>
<proteinExistence type="predicted"/>
<evidence type="ECO:0000313" key="2">
    <source>
        <dbReference type="Proteomes" id="UP001187192"/>
    </source>
</evidence>
<keyword evidence="2" id="KW-1185">Reference proteome</keyword>
<dbReference type="AlphaFoldDB" id="A0AA88J758"/>
<evidence type="ECO:0000313" key="1">
    <source>
        <dbReference type="EMBL" id="GMN63727.1"/>
    </source>
</evidence>
<sequence length="98" mass="10573">MKGGVEHGGLVTKVDGGGLHGGRMMARDQLCEHKLVERENEAATATTTCDSVRFDVVFGAGASVWCEGTPMQACQRGVARSPMERGWRLLWLFSCNGC</sequence>
<dbReference type="Proteomes" id="UP001187192">
    <property type="component" value="Unassembled WGS sequence"/>
</dbReference>
<gene>
    <name evidence="1" type="ORF">TIFTF001_032798</name>
</gene>
<accession>A0AA88J758</accession>
<dbReference type="EMBL" id="BTGU01000157">
    <property type="protein sequence ID" value="GMN63727.1"/>
    <property type="molecule type" value="Genomic_DNA"/>
</dbReference>
<name>A0AA88J758_FICCA</name>
<comment type="caution">
    <text evidence="1">The sequence shown here is derived from an EMBL/GenBank/DDBJ whole genome shotgun (WGS) entry which is preliminary data.</text>
</comment>
<organism evidence="1 2">
    <name type="scientific">Ficus carica</name>
    <name type="common">Common fig</name>
    <dbReference type="NCBI Taxonomy" id="3494"/>
    <lineage>
        <taxon>Eukaryota</taxon>
        <taxon>Viridiplantae</taxon>
        <taxon>Streptophyta</taxon>
        <taxon>Embryophyta</taxon>
        <taxon>Tracheophyta</taxon>
        <taxon>Spermatophyta</taxon>
        <taxon>Magnoliopsida</taxon>
        <taxon>eudicotyledons</taxon>
        <taxon>Gunneridae</taxon>
        <taxon>Pentapetalae</taxon>
        <taxon>rosids</taxon>
        <taxon>fabids</taxon>
        <taxon>Rosales</taxon>
        <taxon>Moraceae</taxon>
        <taxon>Ficeae</taxon>
        <taxon>Ficus</taxon>
    </lineage>
</organism>